<evidence type="ECO:0000256" key="1">
    <source>
        <dbReference type="SAM" id="MobiDB-lite"/>
    </source>
</evidence>
<feature type="compositionally biased region" description="Low complexity" evidence="1">
    <location>
        <begin position="69"/>
        <end position="84"/>
    </location>
</feature>
<name>A0A7K0DJG6_9NOCA</name>
<dbReference type="RefSeq" id="WP_153339809.1">
    <property type="nucleotide sequence ID" value="NZ_WEGI01000003.1"/>
</dbReference>
<evidence type="ECO:0000313" key="3">
    <source>
        <dbReference type="Proteomes" id="UP000431401"/>
    </source>
</evidence>
<comment type="caution">
    <text evidence="2">The sequence shown here is derived from an EMBL/GenBank/DDBJ whole genome shotgun (WGS) entry which is preliminary data.</text>
</comment>
<dbReference type="Proteomes" id="UP000431401">
    <property type="component" value="Unassembled WGS sequence"/>
</dbReference>
<sequence length="95" mass="9399">MEQNTGLSRVRRGATGVFVAATIATGGLTVALAVDGNHAGQATAQTEVAPANSARTAQPVDADSPAPAPGDTDGWTPTTPVTTTPAPPHEHTTGS</sequence>
<protein>
    <submittedName>
        <fullName evidence="2">Uncharacterized protein</fullName>
    </submittedName>
</protein>
<dbReference type="AlphaFoldDB" id="A0A7K0DJG6"/>
<dbReference type="EMBL" id="WEGI01000003">
    <property type="protein sequence ID" value="MQY25956.1"/>
    <property type="molecule type" value="Genomic_DNA"/>
</dbReference>
<evidence type="ECO:0000313" key="2">
    <source>
        <dbReference type="EMBL" id="MQY25956.1"/>
    </source>
</evidence>
<accession>A0A7K0DJG6</accession>
<organism evidence="2 3">
    <name type="scientific">Nocardia aurantia</name>
    <dbReference type="NCBI Taxonomy" id="2585199"/>
    <lineage>
        <taxon>Bacteria</taxon>
        <taxon>Bacillati</taxon>
        <taxon>Actinomycetota</taxon>
        <taxon>Actinomycetes</taxon>
        <taxon>Mycobacteriales</taxon>
        <taxon>Nocardiaceae</taxon>
        <taxon>Nocardia</taxon>
    </lineage>
</organism>
<proteinExistence type="predicted"/>
<keyword evidence="3" id="KW-1185">Reference proteome</keyword>
<gene>
    <name evidence="2" type="ORF">NRB56_15150</name>
</gene>
<feature type="region of interest" description="Disordered" evidence="1">
    <location>
        <begin position="44"/>
        <end position="95"/>
    </location>
</feature>
<reference evidence="2 3" key="1">
    <citation type="submission" date="2019-10" db="EMBL/GenBank/DDBJ databases">
        <title>Nocardia macrotermitis sp. nov. and Nocardia aurantia sp. nov., isolated from the gut of fungus growing-termite Macrotermes natalensis.</title>
        <authorList>
            <person name="Benndorf R."/>
            <person name="Schwitalla J."/>
            <person name="Martin K."/>
            <person name="De Beer W."/>
            <person name="Kaster A.-K."/>
            <person name="Vollmers J."/>
            <person name="Poulsen M."/>
            <person name="Beemelmanns C."/>
        </authorList>
    </citation>
    <scope>NUCLEOTIDE SEQUENCE [LARGE SCALE GENOMIC DNA]</scope>
    <source>
        <strain evidence="2 3">RB56</strain>
    </source>
</reference>
<dbReference type="OrthoDB" id="9973538at2"/>